<dbReference type="AlphaFoldDB" id="A2SES1"/>
<keyword evidence="4 8" id="KW-1003">Cell membrane</keyword>
<keyword evidence="10" id="KW-1185">Reference proteome</keyword>
<dbReference type="eggNOG" id="COG0730">
    <property type="taxonomic scope" value="Bacteria"/>
</dbReference>
<sequence length="255" mass="26889">MTADIITDPVFYAVAVPAVLLMGVSKSGFGAGFGALATPLMAVALPVPQAAAIMLPLLAVMDAFGLAALWREADRSLLRLTLPAGLLGTALGTLSFGLLPTSTVAGIVGALTLLFLAQRQFFPPRAEAPPPPRWWGFGLGIAAGYTSFVAHAGGPPALAYLMPLKLRPLVFAGTTAVFFAAVNASKWIPYAWLGLIDLRNLTTSLLLMPLAPIGVWIGVRLARRVEPTLFYRLLSLGMLLTGVKLLWDGLRGWGA</sequence>
<proteinExistence type="inferred from homology"/>
<dbReference type="RefSeq" id="WP_011828697.1">
    <property type="nucleotide sequence ID" value="NC_008825.1"/>
</dbReference>
<feature type="transmembrane region" description="Helical" evidence="8">
    <location>
        <begin position="12"/>
        <end position="37"/>
    </location>
</feature>
<feature type="transmembrane region" description="Helical" evidence="8">
    <location>
        <begin position="205"/>
        <end position="223"/>
    </location>
</feature>
<evidence type="ECO:0000313" key="10">
    <source>
        <dbReference type="Proteomes" id="UP000000366"/>
    </source>
</evidence>
<protein>
    <recommendedName>
        <fullName evidence="8">Probable membrane transporter protein</fullName>
    </recommendedName>
</protein>
<name>A2SES1_METPP</name>
<dbReference type="EMBL" id="CP000555">
    <property type="protein sequence ID" value="ABM94060.1"/>
    <property type="molecule type" value="Genomic_DNA"/>
</dbReference>
<evidence type="ECO:0000256" key="8">
    <source>
        <dbReference type="RuleBase" id="RU363041"/>
    </source>
</evidence>
<dbReference type="Proteomes" id="UP000000366">
    <property type="component" value="Chromosome"/>
</dbReference>
<feature type="transmembrane region" description="Helical" evidence="8">
    <location>
        <begin position="229"/>
        <end position="247"/>
    </location>
</feature>
<feature type="transmembrane region" description="Helical" evidence="8">
    <location>
        <begin position="134"/>
        <end position="154"/>
    </location>
</feature>
<feature type="transmembrane region" description="Helical" evidence="8">
    <location>
        <begin position="77"/>
        <end position="98"/>
    </location>
</feature>
<dbReference type="Pfam" id="PF01925">
    <property type="entry name" value="TauE"/>
    <property type="match status" value="1"/>
</dbReference>
<evidence type="ECO:0000256" key="4">
    <source>
        <dbReference type="ARBA" id="ARBA00022475"/>
    </source>
</evidence>
<keyword evidence="6 8" id="KW-1133">Transmembrane helix</keyword>
<dbReference type="InterPro" id="IPR002781">
    <property type="entry name" value="TM_pro_TauE-like"/>
</dbReference>
<dbReference type="KEGG" id="mpt:Mpe_A1099"/>
<reference evidence="9 10" key="1">
    <citation type="journal article" date="2007" name="J. Bacteriol.">
        <title>Whole-genome analysis of the methyl tert-butyl ether-degrading beta-proteobacterium Methylibium petroleiphilum PM1.</title>
        <authorList>
            <person name="Kane S.R."/>
            <person name="Chakicherla A.Y."/>
            <person name="Chain P.S.G."/>
            <person name="Schmidt R."/>
            <person name="Shin M.W."/>
            <person name="Legler T.C."/>
            <person name="Scow K.M."/>
            <person name="Larimer F.W."/>
            <person name="Lucas S.M."/>
            <person name="Richardson P.M."/>
            <person name="Hristova K.R."/>
        </authorList>
    </citation>
    <scope>NUCLEOTIDE SEQUENCE [LARGE SCALE GENOMIC DNA]</scope>
    <source>
        <strain evidence="10">ATCC BAA-1232 / LMG 22953 / PM1</strain>
    </source>
</reference>
<keyword evidence="3" id="KW-0813">Transport</keyword>
<evidence type="ECO:0000256" key="2">
    <source>
        <dbReference type="ARBA" id="ARBA00009142"/>
    </source>
</evidence>
<evidence type="ECO:0000256" key="1">
    <source>
        <dbReference type="ARBA" id="ARBA00004651"/>
    </source>
</evidence>
<dbReference type="InterPro" id="IPR052017">
    <property type="entry name" value="TSUP"/>
</dbReference>
<evidence type="ECO:0000256" key="6">
    <source>
        <dbReference type="ARBA" id="ARBA00022989"/>
    </source>
</evidence>
<feature type="transmembrane region" description="Helical" evidence="8">
    <location>
        <begin position="49"/>
        <end position="70"/>
    </location>
</feature>
<accession>A2SES1</accession>
<dbReference type="STRING" id="420662.Mpe_A1099"/>
<evidence type="ECO:0000256" key="7">
    <source>
        <dbReference type="ARBA" id="ARBA00023136"/>
    </source>
</evidence>
<evidence type="ECO:0000256" key="3">
    <source>
        <dbReference type="ARBA" id="ARBA00022448"/>
    </source>
</evidence>
<keyword evidence="7 8" id="KW-0472">Membrane</keyword>
<dbReference type="PANTHER" id="PTHR30269">
    <property type="entry name" value="TRANSMEMBRANE PROTEIN YFCA"/>
    <property type="match status" value="1"/>
</dbReference>
<dbReference type="GO" id="GO:0005886">
    <property type="term" value="C:plasma membrane"/>
    <property type="evidence" value="ECO:0007669"/>
    <property type="project" value="UniProtKB-SubCell"/>
</dbReference>
<evidence type="ECO:0000313" key="9">
    <source>
        <dbReference type="EMBL" id="ABM94060.1"/>
    </source>
</evidence>
<feature type="transmembrane region" description="Helical" evidence="8">
    <location>
        <begin position="166"/>
        <end position="184"/>
    </location>
</feature>
<dbReference type="PANTHER" id="PTHR30269:SF37">
    <property type="entry name" value="MEMBRANE TRANSPORTER PROTEIN"/>
    <property type="match status" value="1"/>
</dbReference>
<gene>
    <name evidence="9" type="ordered locus">Mpe_A1099</name>
</gene>
<dbReference type="HOGENOM" id="CLU_054750_0_1_4"/>
<comment type="subcellular location">
    <subcellularLocation>
        <location evidence="1 8">Cell membrane</location>
        <topology evidence="1 8">Multi-pass membrane protein</topology>
    </subcellularLocation>
</comment>
<comment type="similarity">
    <text evidence="2 8">Belongs to the 4-toluene sulfonate uptake permease (TSUP) (TC 2.A.102) family.</text>
</comment>
<evidence type="ECO:0000256" key="5">
    <source>
        <dbReference type="ARBA" id="ARBA00022692"/>
    </source>
</evidence>
<keyword evidence="5 8" id="KW-0812">Transmembrane</keyword>
<organism evidence="9 10">
    <name type="scientific">Methylibium petroleiphilum (strain ATCC BAA-1232 / LMG 22953 / PM1)</name>
    <dbReference type="NCBI Taxonomy" id="420662"/>
    <lineage>
        <taxon>Bacteria</taxon>
        <taxon>Pseudomonadati</taxon>
        <taxon>Pseudomonadota</taxon>
        <taxon>Betaproteobacteria</taxon>
        <taxon>Burkholderiales</taxon>
        <taxon>Sphaerotilaceae</taxon>
        <taxon>Methylibium</taxon>
    </lineage>
</organism>